<name>A0A402D2P9_9BACT</name>
<dbReference type="Pfam" id="PF22564">
    <property type="entry name" value="HAAS"/>
    <property type="match status" value="1"/>
</dbReference>
<dbReference type="EMBL" id="AP025739">
    <property type="protein sequence ID" value="BDI28434.1"/>
    <property type="molecule type" value="Genomic_DNA"/>
</dbReference>
<dbReference type="AlphaFoldDB" id="A0A402D2P9"/>
<proteinExistence type="predicted"/>
<dbReference type="InterPro" id="IPR047928">
    <property type="entry name" value="Perm_prefix_1"/>
</dbReference>
<protein>
    <submittedName>
        <fullName evidence="1">Uncharacterized protein</fullName>
    </submittedName>
</protein>
<accession>A0A402D2P9</accession>
<evidence type="ECO:0000313" key="1">
    <source>
        <dbReference type="EMBL" id="BDI28434.1"/>
    </source>
</evidence>
<dbReference type="RefSeq" id="WP_119323824.1">
    <property type="nucleotide sequence ID" value="NZ_AP025739.1"/>
</dbReference>
<reference evidence="1 2" key="1">
    <citation type="journal article" date="2019" name="Int. J. Syst. Evol. Microbiol.">
        <title>Capsulimonas corticalis gen. nov., sp. nov., an aerobic capsulated bacterium, of a novel bacterial order, Capsulimonadales ord. nov., of the class Armatimonadia of the phylum Armatimonadetes.</title>
        <authorList>
            <person name="Li J."/>
            <person name="Kudo C."/>
            <person name="Tonouchi A."/>
        </authorList>
    </citation>
    <scope>NUCLEOTIDE SEQUENCE [LARGE SCALE GENOMIC DNA]</scope>
    <source>
        <strain evidence="1 2">AX-7</strain>
    </source>
</reference>
<dbReference type="Proteomes" id="UP000287394">
    <property type="component" value="Chromosome"/>
</dbReference>
<gene>
    <name evidence="1" type="ORF">CCAX7_004850</name>
</gene>
<dbReference type="NCBIfam" id="NF038403">
    <property type="entry name" value="perm_prefix_1"/>
    <property type="match status" value="1"/>
</dbReference>
<sequence length="228" mass="25879">MDSRPDKEILDHQIEQYLTRVASYLYGASRQAVEDNLEEIRQHLFTGSEERIRAGLSADQAAQSAIQRFGSSDKIGASLARHLTPYAFPVRVYQALWVCQFMQYAACVLGMHQFFALPLWAAAAIVMCIYTLVLVLEEDRRFTVRSKSIAEFYRHIGRIQREMQRANIARIVNLSGSRRFQCLMTLALMSIGYIHEHAYGLLGLFVASVIEFVLIRRTASRIGANISA</sequence>
<evidence type="ECO:0000313" key="2">
    <source>
        <dbReference type="Proteomes" id="UP000287394"/>
    </source>
</evidence>
<organism evidence="1 2">
    <name type="scientific">Capsulimonas corticalis</name>
    <dbReference type="NCBI Taxonomy" id="2219043"/>
    <lineage>
        <taxon>Bacteria</taxon>
        <taxon>Bacillati</taxon>
        <taxon>Armatimonadota</taxon>
        <taxon>Armatimonadia</taxon>
        <taxon>Capsulimonadales</taxon>
        <taxon>Capsulimonadaceae</taxon>
        <taxon>Capsulimonas</taxon>
    </lineage>
</organism>
<keyword evidence="2" id="KW-1185">Reference proteome</keyword>
<dbReference type="KEGG" id="ccot:CCAX7_004850"/>